<reference evidence="2 3" key="1">
    <citation type="submission" date="2024-05" db="EMBL/GenBank/DDBJ databases">
        <authorList>
            <person name="Wallberg A."/>
        </authorList>
    </citation>
    <scope>NUCLEOTIDE SEQUENCE [LARGE SCALE GENOMIC DNA]</scope>
</reference>
<dbReference type="Proteomes" id="UP001497623">
    <property type="component" value="Unassembled WGS sequence"/>
</dbReference>
<comment type="caution">
    <text evidence="2">The sequence shown here is derived from an EMBL/GenBank/DDBJ whole genome shotgun (WGS) entry which is preliminary data.</text>
</comment>
<feature type="compositionally biased region" description="Polar residues" evidence="1">
    <location>
        <begin position="1"/>
        <end position="17"/>
    </location>
</feature>
<sequence>SDHLQSSQTRVSNSRMRSSAPAINKGSSLVSLSHRGLTVSIRNNIASSRTRLNGAGERRRPRLNRNRLNSSPAIFTVVNDHRLPAQEGYDYDDNNYENYSDSDVATEQLSYSGTKRNFILQQRQQFRQERSVDKYIIPAVTENYRVMPEPHRQTLDPKVQKEIAMLQGKDQVNLNNGPGPGVKNFRHVPNHTLRTLHQRFTQDPIPPRVITI</sequence>
<gene>
    <name evidence="2" type="ORF">MNOR_LOCUS38286</name>
</gene>
<proteinExistence type="predicted"/>
<name>A0AAV2SJH7_MEGNR</name>
<evidence type="ECO:0000256" key="1">
    <source>
        <dbReference type="SAM" id="MobiDB-lite"/>
    </source>
</evidence>
<dbReference type="AlphaFoldDB" id="A0AAV2SJH7"/>
<keyword evidence="3" id="KW-1185">Reference proteome</keyword>
<dbReference type="EMBL" id="CAXKWB010085397">
    <property type="protein sequence ID" value="CAL4210257.1"/>
    <property type="molecule type" value="Genomic_DNA"/>
</dbReference>
<accession>A0AAV2SJH7</accession>
<organism evidence="2 3">
    <name type="scientific">Meganyctiphanes norvegica</name>
    <name type="common">Northern krill</name>
    <name type="synonym">Thysanopoda norvegica</name>
    <dbReference type="NCBI Taxonomy" id="48144"/>
    <lineage>
        <taxon>Eukaryota</taxon>
        <taxon>Metazoa</taxon>
        <taxon>Ecdysozoa</taxon>
        <taxon>Arthropoda</taxon>
        <taxon>Crustacea</taxon>
        <taxon>Multicrustacea</taxon>
        <taxon>Malacostraca</taxon>
        <taxon>Eumalacostraca</taxon>
        <taxon>Eucarida</taxon>
        <taxon>Euphausiacea</taxon>
        <taxon>Euphausiidae</taxon>
        <taxon>Meganyctiphanes</taxon>
    </lineage>
</organism>
<protein>
    <submittedName>
        <fullName evidence="2">Uncharacterized protein</fullName>
    </submittedName>
</protein>
<feature type="non-terminal residue" evidence="2">
    <location>
        <position position="1"/>
    </location>
</feature>
<feature type="region of interest" description="Disordered" evidence="1">
    <location>
        <begin position="1"/>
        <end position="27"/>
    </location>
</feature>
<evidence type="ECO:0000313" key="2">
    <source>
        <dbReference type="EMBL" id="CAL4210257.1"/>
    </source>
</evidence>
<evidence type="ECO:0000313" key="3">
    <source>
        <dbReference type="Proteomes" id="UP001497623"/>
    </source>
</evidence>